<dbReference type="EMBL" id="ASQA01000013">
    <property type="protein sequence ID" value="ETT86527.1"/>
    <property type="molecule type" value="Genomic_DNA"/>
</dbReference>
<dbReference type="PROSITE" id="PS00211">
    <property type="entry name" value="ABC_TRANSPORTER_1"/>
    <property type="match status" value="1"/>
</dbReference>
<keyword evidence="11" id="KW-1185">Reference proteome</keyword>
<protein>
    <submittedName>
        <fullName evidence="10">Cobalt transporter ATP-binding subunit</fullName>
    </submittedName>
</protein>
<dbReference type="Pfam" id="PF00005">
    <property type="entry name" value="ABC_tran"/>
    <property type="match status" value="1"/>
</dbReference>
<dbReference type="PROSITE" id="PS50893">
    <property type="entry name" value="ABC_TRANSPORTER_2"/>
    <property type="match status" value="1"/>
</dbReference>
<dbReference type="PANTHER" id="PTHR43553:SF24">
    <property type="entry name" value="ENERGY-COUPLING FACTOR TRANSPORTER ATP-BINDING PROTEIN ECFA1"/>
    <property type="match status" value="1"/>
</dbReference>
<proteinExistence type="inferred from homology"/>
<dbReference type="InterPro" id="IPR050095">
    <property type="entry name" value="ECF_ABC_transporter_ATP-bd"/>
</dbReference>
<dbReference type="GO" id="GO:0016887">
    <property type="term" value="F:ATP hydrolysis activity"/>
    <property type="evidence" value="ECO:0007669"/>
    <property type="project" value="InterPro"/>
</dbReference>
<keyword evidence="5" id="KW-0547">Nucleotide-binding</keyword>
<evidence type="ECO:0000256" key="5">
    <source>
        <dbReference type="ARBA" id="ARBA00022741"/>
    </source>
</evidence>
<evidence type="ECO:0000256" key="2">
    <source>
        <dbReference type="ARBA" id="ARBA00005417"/>
    </source>
</evidence>
<dbReference type="eggNOG" id="COG1122">
    <property type="taxonomic scope" value="Bacteria"/>
</dbReference>
<evidence type="ECO:0000256" key="8">
    <source>
        <dbReference type="ARBA" id="ARBA00023136"/>
    </source>
</evidence>
<dbReference type="FunFam" id="3.40.50.300:FF:000224">
    <property type="entry name" value="Energy-coupling factor transporter ATP-binding protein EcfA"/>
    <property type="match status" value="1"/>
</dbReference>
<evidence type="ECO:0000313" key="10">
    <source>
        <dbReference type="EMBL" id="ETT86527.1"/>
    </source>
</evidence>
<reference evidence="10 11" key="1">
    <citation type="journal article" date="2014" name="BMC Genomics">
        <title>Genomic comparison of sporeforming bacilli isolated from milk.</title>
        <authorList>
            <person name="Moreno Switt A.I."/>
            <person name="Andrus A.D."/>
            <person name="Ranieri M.L."/>
            <person name="Orsi R.H."/>
            <person name="Ivy R."/>
            <person name="den Bakker H.C."/>
            <person name="Martin N.H."/>
            <person name="Wiedmann M."/>
            <person name="Boor K.J."/>
        </authorList>
    </citation>
    <scope>NUCLEOTIDE SEQUENCE [LARGE SCALE GENOMIC DNA]</scope>
    <source>
        <strain evidence="10 11">FSL R5-213</strain>
    </source>
</reference>
<dbReference type="Gene3D" id="3.40.50.300">
    <property type="entry name" value="P-loop containing nucleotide triphosphate hydrolases"/>
    <property type="match status" value="1"/>
</dbReference>
<gene>
    <name evidence="10" type="ORF">C176_07432</name>
</gene>
<evidence type="ECO:0000259" key="9">
    <source>
        <dbReference type="PROSITE" id="PS50893"/>
    </source>
</evidence>
<organism evidence="10 11">
    <name type="scientific">Viridibacillus arenosi FSL R5-213</name>
    <dbReference type="NCBI Taxonomy" id="1227360"/>
    <lineage>
        <taxon>Bacteria</taxon>
        <taxon>Bacillati</taxon>
        <taxon>Bacillota</taxon>
        <taxon>Bacilli</taxon>
        <taxon>Bacillales</taxon>
        <taxon>Caryophanaceae</taxon>
        <taxon>Viridibacillus</taxon>
    </lineage>
</organism>
<keyword evidence="8" id="KW-0472">Membrane</keyword>
<evidence type="ECO:0000256" key="6">
    <source>
        <dbReference type="ARBA" id="ARBA00022840"/>
    </source>
</evidence>
<comment type="caution">
    <text evidence="10">The sequence shown here is derived from an EMBL/GenBank/DDBJ whole genome shotgun (WGS) entry which is preliminary data.</text>
</comment>
<dbReference type="GO" id="GO:0005524">
    <property type="term" value="F:ATP binding"/>
    <property type="evidence" value="ECO:0007669"/>
    <property type="project" value="UniProtKB-KW"/>
</dbReference>
<comment type="subcellular location">
    <subcellularLocation>
        <location evidence="1">Cell membrane</location>
        <topology evidence="1">Peripheral membrane protein</topology>
    </subcellularLocation>
</comment>
<dbReference type="InterPro" id="IPR003439">
    <property type="entry name" value="ABC_transporter-like_ATP-bd"/>
</dbReference>
<dbReference type="SUPFAM" id="SSF52540">
    <property type="entry name" value="P-loop containing nucleoside triphosphate hydrolases"/>
    <property type="match status" value="1"/>
</dbReference>
<evidence type="ECO:0000313" key="11">
    <source>
        <dbReference type="Proteomes" id="UP000019062"/>
    </source>
</evidence>
<comment type="similarity">
    <text evidence="2">Belongs to the ABC transporter superfamily.</text>
</comment>
<dbReference type="InterPro" id="IPR027417">
    <property type="entry name" value="P-loop_NTPase"/>
</dbReference>
<dbReference type="SMART" id="SM00382">
    <property type="entry name" value="AAA"/>
    <property type="match status" value="1"/>
</dbReference>
<dbReference type="NCBIfam" id="TIGR04520">
    <property type="entry name" value="ECF_ATPase_1"/>
    <property type="match status" value="1"/>
</dbReference>
<dbReference type="CDD" id="cd03225">
    <property type="entry name" value="ABC_cobalt_CbiO_domain1"/>
    <property type="match status" value="1"/>
</dbReference>
<keyword evidence="6 10" id="KW-0067">ATP-binding</keyword>
<feature type="domain" description="ABC transporter" evidence="9">
    <location>
        <begin position="2"/>
        <end position="234"/>
    </location>
</feature>
<keyword evidence="7" id="KW-1278">Translocase</keyword>
<dbReference type="PANTHER" id="PTHR43553">
    <property type="entry name" value="HEAVY METAL TRANSPORTER"/>
    <property type="match status" value="1"/>
</dbReference>
<dbReference type="RefSeq" id="WP_038182090.1">
    <property type="nucleotide sequence ID" value="NZ_ASQA01000013.1"/>
</dbReference>
<evidence type="ECO:0000256" key="3">
    <source>
        <dbReference type="ARBA" id="ARBA00022448"/>
    </source>
</evidence>
<keyword evidence="3" id="KW-0813">Transport</keyword>
<dbReference type="InterPro" id="IPR015856">
    <property type="entry name" value="ABC_transpr_CbiO/EcfA_su"/>
</dbReference>
<dbReference type="InterPro" id="IPR003593">
    <property type="entry name" value="AAA+_ATPase"/>
</dbReference>
<keyword evidence="4" id="KW-1003">Cell membrane</keyword>
<sequence>MLSFDNVSFAYGQHLVLKNISLQINEGEFLTIVGPNGSGKSTLSKLVNGLIQPHLGQVLVDGLMTQKPKSLREIRRLVGLIFQNPDDQFITTTVFDEVIFGLENIGVDPDNMKLIAEDALKKVDMLSYKGVEPHKLSGGQKQRVAIAAILAMKPKYIVFDESTAMLDPEGRQNIITLMQQLHTEGITIIHITHHMEEVLVATRVLVLKDGLIVADGTPSAIFHNSSVIESNELEMPLALKLKQCLRSTGIKVPEQIMTLEGVVDYLWTSN</sequence>
<evidence type="ECO:0000256" key="7">
    <source>
        <dbReference type="ARBA" id="ARBA00022967"/>
    </source>
</evidence>
<evidence type="ECO:0000256" key="4">
    <source>
        <dbReference type="ARBA" id="ARBA00022475"/>
    </source>
</evidence>
<name>W4F2K6_9BACL</name>
<dbReference type="GO" id="GO:0015087">
    <property type="term" value="F:cobalt ion transmembrane transporter activity"/>
    <property type="evidence" value="ECO:0007669"/>
    <property type="project" value="UniProtKB-ARBA"/>
</dbReference>
<dbReference type="InterPro" id="IPR017871">
    <property type="entry name" value="ABC_transporter-like_CS"/>
</dbReference>
<accession>W4F2K6</accession>
<dbReference type="GO" id="GO:0042626">
    <property type="term" value="F:ATPase-coupled transmembrane transporter activity"/>
    <property type="evidence" value="ECO:0007669"/>
    <property type="project" value="TreeGrafter"/>
</dbReference>
<dbReference type="Proteomes" id="UP000019062">
    <property type="component" value="Unassembled WGS sequence"/>
</dbReference>
<dbReference type="PATRIC" id="fig|1227360.4.peg.1512"/>
<dbReference type="AlphaFoldDB" id="W4F2K6"/>
<dbReference type="GO" id="GO:0043190">
    <property type="term" value="C:ATP-binding cassette (ABC) transporter complex"/>
    <property type="evidence" value="ECO:0007669"/>
    <property type="project" value="TreeGrafter"/>
</dbReference>
<dbReference type="InterPro" id="IPR030947">
    <property type="entry name" value="EcfA_1"/>
</dbReference>
<evidence type="ECO:0000256" key="1">
    <source>
        <dbReference type="ARBA" id="ARBA00004202"/>
    </source>
</evidence>